<feature type="compositionally biased region" description="Low complexity" evidence="4">
    <location>
        <begin position="1203"/>
        <end position="1212"/>
    </location>
</feature>
<evidence type="ECO:0000313" key="7">
    <source>
        <dbReference type="EMBL" id="OTG31171.1"/>
    </source>
</evidence>
<dbReference type="Gramene" id="mRNA:HanXRQr2_Chr03g0100501">
    <property type="protein sequence ID" value="mRNA:HanXRQr2_Chr03g0100501"/>
    <property type="gene ID" value="HanXRQr2_Chr03g0100501"/>
</dbReference>
<organism evidence="7 8">
    <name type="scientific">Helianthus annuus</name>
    <name type="common">Common sunflower</name>
    <dbReference type="NCBI Taxonomy" id="4232"/>
    <lineage>
        <taxon>Eukaryota</taxon>
        <taxon>Viridiplantae</taxon>
        <taxon>Streptophyta</taxon>
        <taxon>Embryophyta</taxon>
        <taxon>Tracheophyta</taxon>
        <taxon>Spermatophyta</taxon>
        <taxon>Magnoliopsida</taxon>
        <taxon>eudicotyledons</taxon>
        <taxon>Gunneridae</taxon>
        <taxon>Pentapetalae</taxon>
        <taxon>asterids</taxon>
        <taxon>campanulids</taxon>
        <taxon>Asterales</taxon>
        <taxon>Asteraceae</taxon>
        <taxon>Asteroideae</taxon>
        <taxon>Heliantheae alliance</taxon>
        <taxon>Heliantheae</taxon>
        <taxon>Helianthus</taxon>
    </lineage>
</organism>
<dbReference type="Pfam" id="PF07765">
    <property type="entry name" value="KIP1"/>
    <property type="match status" value="1"/>
</dbReference>
<gene>
    <name evidence="7" type="ORF">HannXRQ_Chr03g0072561</name>
    <name evidence="6" type="ORF">HanXRQr2_Chr03g0100501</name>
</gene>
<protein>
    <recommendedName>
        <fullName evidence="5">NAB domain-containing protein</fullName>
    </recommendedName>
</protein>
<evidence type="ECO:0000256" key="4">
    <source>
        <dbReference type="SAM" id="MobiDB-lite"/>
    </source>
</evidence>
<dbReference type="Gene3D" id="1.20.5.170">
    <property type="match status" value="1"/>
</dbReference>
<feature type="coiled-coil region" evidence="3">
    <location>
        <begin position="143"/>
        <end position="331"/>
    </location>
</feature>
<feature type="coiled-coil region" evidence="3">
    <location>
        <begin position="625"/>
        <end position="701"/>
    </location>
</feature>
<sequence length="1444" mass="166876">MSMLNSESRRLYSWWWDSHISPKNSKWLQENLTDMDTKVKSMIKLIEEDADSFARRAEMYYKKRPELMKLVEEFYRAYRALAERYDYATSELRHAQKTLQAAFPDQEPFTFPEGSSSSIDPNDQKNDSFDLQLFLEGNLQKTNEKDKLEIEKLKKAVADLIAEKDELFVQYQCSLEKLSNTDEELNHAVEKSRILEEKASEAEKEVHMLKETLHLLQAEKESGLEKQMEYLETISDLEEKINGMDTRAAESEAESRDLMDKLTRLESENDAGLLRYGKCLEKISVLEKKIMETEEKAKMFSELKVKAEMEVEKLKNTLLELTEEKEALRVLYSECLEKSYKLEFDLSSAQSDVQRLTSEIISSTEKLKHVEEICVRLEKSNESLKMEAGDLAKKIMLKDRELSDKHDELEKLQSYAKDEHTHYVQVEATLETLKMLYTRSQEEQRNLAMELKKGLQMVKDLEICKSGLEEEMKQVKNDNENLKKSEVEFMGLKQMKEKLEEEVALQLGQSTAMQKEISNLKDEITELNMSYNSLMSQLELVGLDPESLGSSVKCLQDENSRLKQICEKNSEHEEKIKTVIEKNNELESSCESLHVEKSALVLEKSVLLSQLHVITVNMQKLVDQNTLLEDSLSTANTELEDLREKSKGLEEVCELLNIEKSNLVVERSMLASQLENVQKRLEILEDRFIQFEEKYGVLEKEKESGNSQMLELISSLSVEKEERENLMITNQKRLNDLENHIREFHEESKLKKEEVQEELDKAVIAQFENFILHKFVKEVEEKNYALSVENEKHVSASKLADKLISELETEILEQQVEEELLLVEVENLRLGIYQVFLSLEIGSSHGFETGKISVEDIIENIKDLKRSLLKEEDEKQRVLIENAVILTVLEEIQLGYRESELHKTALMNRYETVKDDFLRVKKQNLDLIEVNGNLGLELDMLHEELEERKNIEQNLTSELQERENEFELWDAEATSFIFDLQVSNTRDILYETKVHQLAEVCENLEGETALKDEEIEEMKQKASAMEGEIEDLKAQLLAYTPVIASLKENISSLEHNVFTMAANLVSNNRKSEVEDVEMKVHPHHHDQSDSEFFTENQKSLEPNGVSDLLEFQTRIAALEKVIVEDINVVASRKSTEINIKSNPAKTGTEESKSNEEQKRNKAEKLRGRRYLTLDNLNITKAKPEISESRKGVPIRDIPLDQASDGSSSANSRSRSRRGYLRSDDMMIEQLQLAHEAYETEKKSRRLPYEPQIEDLGVDKLEVPNQESQKGKVLHRLKSDAQKLAELETSVKDLTTRMDTVKKSKKPTGVDYETVKEQLEEAEETILQLVNVNVESTASIEKNPSLAAWVEQEETWKSSEKIKRVQLEVQKIQYVLLALDEKKGKGKSRFSRTKSVIMRDFIRRGKSNSGKSRRRRLCGCFTPSQTKGDRFTPSPMKGDRLPIRH</sequence>
<keyword evidence="8" id="KW-1185">Reference proteome</keyword>
<dbReference type="OMA" id="HNDLEHS"/>
<dbReference type="InParanoid" id="A0A251V982"/>
<evidence type="ECO:0000256" key="2">
    <source>
        <dbReference type="ARBA" id="ARBA00038006"/>
    </source>
</evidence>
<dbReference type="OrthoDB" id="10255522at2759"/>
<feature type="coiled-coil region" evidence="3">
    <location>
        <begin position="1001"/>
        <end position="1035"/>
    </location>
</feature>
<feature type="domain" description="NAB" evidence="5">
    <location>
        <begin position="12"/>
        <end position="92"/>
    </location>
</feature>
<dbReference type="SUPFAM" id="SSF57997">
    <property type="entry name" value="Tropomyosin"/>
    <property type="match status" value="1"/>
</dbReference>
<evidence type="ECO:0000256" key="1">
    <source>
        <dbReference type="ARBA" id="ARBA00023054"/>
    </source>
</evidence>
<feature type="region of interest" description="Disordered" evidence="4">
    <location>
        <begin position="1182"/>
        <end position="1222"/>
    </location>
</feature>
<feature type="region of interest" description="Disordered" evidence="4">
    <location>
        <begin position="104"/>
        <end position="123"/>
    </location>
</feature>
<feature type="coiled-coil region" evidence="3">
    <location>
        <begin position="734"/>
        <end position="765"/>
    </location>
</feature>
<dbReference type="PANTHER" id="PTHR32258:SF6">
    <property type="entry name" value="PROTEIN NETWORKED 1A"/>
    <property type="match status" value="1"/>
</dbReference>
<dbReference type="STRING" id="4232.A0A251V982"/>
<reference evidence="6 8" key="1">
    <citation type="journal article" date="2017" name="Nature">
        <title>The sunflower genome provides insights into oil metabolism, flowering and Asterid evolution.</title>
        <authorList>
            <person name="Badouin H."/>
            <person name="Gouzy J."/>
            <person name="Grassa C.J."/>
            <person name="Murat F."/>
            <person name="Staton S.E."/>
            <person name="Cottret L."/>
            <person name="Lelandais-Briere C."/>
            <person name="Owens G.L."/>
            <person name="Carrere S."/>
            <person name="Mayjonade B."/>
            <person name="Legrand L."/>
            <person name="Gill N."/>
            <person name="Kane N.C."/>
            <person name="Bowers J.E."/>
            <person name="Hubner S."/>
            <person name="Bellec A."/>
            <person name="Berard A."/>
            <person name="Berges H."/>
            <person name="Blanchet N."/>
            <person name="Boniface M.C."/>
            <person name="Brunel D."/>
            <person name="Catrice O."/>
            <person name="Chaidir N."/>
            <person name="Claudel C."/>
            <person name="Donnadieu C."/>
            <person name="Faraut T."/>
            <person name="Fievet G."/>
            <person name="Helmstetter N."/>
            <person name="King M."/>
            <person name="Knapp S.J."/>
            <person name="Lai Z."/>
            <person name="Le Paslier M.C."/>
            <person name="Lippi Y."/>
            <person name="Lorenzon L."/>
            <person name="Mandel J.R."/>
            <person name="Marage G."/>
            <person name="Marchand G."/>
            <person name="Marquand E."/>
            <person name="Bret-Mestries E."/>
            <person name="Morien E."/>
            <person name="Nambeesan S."/>
            <person name="Nguyen T."/>
            <person name="Pegot-Espagnet P."/>
            <person name="Pouilly N."/>
            <person name="Raftis F."/>
            <person name="Sallet E."/>
            <person name="Schiex T."/>
            <person name="Thomas J."/>
            <person name="Vandecasteele C."/>
            <person name="Vares D."/>
            <person name="Vear F."/>
            <person name="Vautrin S."/>
            <person name="Crespi M."/>
            <person name="Mangin B."/>
            <person name="Burke J.M."/>
            <person name="Salse J."/>
            <person name="Munos S."/>
            <person name="Vincourt P."/>
            <person name="Rieseberg L.H."/>
            <person name="Langlade N.B."/>
        </authorList>
    </citation>
    <scope>NUCLEOTIDE SEQUENCE [LARGE SCALE GENOMIC DNA]</scope>
    <source>
        <strain evidence="8">cv. SF193</strain>
        <tissue evidence="6">Leaves</tissue>
    </source>
</reference>
<dbReference type="Proteomes" id="UP000215914">
    <property type="component" value="Chromosome 3"/>
</dbReference>
<feature type="region of interest" description="Disordered" evidence="4">
    <location>
        <begin position="1421"/>
        <end position="1444"/>
    </location>
</feature>
<dbReference type="GO" id="GO:0005886">
    <property type="term" value="C:plasma membrane"/>
    <property type="evidence" value="ECO:0000318"/>
    <property type="project" value="GO_Central"/>
</dbReference>
<feature type="compositionally biased region" description="Basic and acidic residues" evidence="4">
    <location>
        <begin position="1147"/>
        <end position="1165"/>
    </location>
</feature>
<feature type="region of interest" description="Disordered" evidence="4">
    <location>
        <begin position="1140"/>
        <end position="1167"/>
    </location>
</feature>
<evidence type="ECO:0000259" key="5">
    <source>
        <dbReference type="PROSITE" id="PS51774"/>
    </source>
</evidence>
<dbReference type="EMBL" id="MNCJ02000318">
    <property type="protein sequence ID" value="KAF5813601.1"/>
    <property type="molecule type" value="Genomic_DNA"/>
</dbReference>
<dbReference type="GO" id="GO:0051015">
    <property type="term" value="F:actin filament binding"/>
    <property type="evidence" value="ECO:0000318"/>
    <property type="project" value="GO_Central"/>
</dbReference>
<dbReference type="EMBL" id="CM007892">
    <property type="protein sequence ID" value="OTG31171.1"/>
    <property type="molecule type" value="Genomic_DNA"/>
</dbReference>
<feature type="coiled-coil region" evidence="3">
    <location>
        <begin position="854"/>
        <end position="881"/>
    </location>
</feature>
<dbReference type="PANTHER" id="PTHR32258">
    <property type="entry name" value="PROTEIN NETWORKED 4A"/>
    <property type="match status" value="1"/>
</dbReference>
<accession>A0A251V982</accession>
<evidence type="ECO:0000313" key="8">
    <source>
        <dbReference type="Proteomes" id="UP000215914"/>
    </source>
</evidence>
<dbReference type="InterPro" id="IPR011684">
    <property type="entry name" value="NAB"/>
</dbReference>
<reference evidence="6" key="3">
    <citation type="submission" date="2020-06" db="EMBL/GenBank/DDBJ databases">
        <title>Helianthus annuus Genome sequencing and assembly Release 2.</title>
        <authorList>
            <person name="Gouzy J."/>
            <person name="Langlade N."/>
            <person name="Munos S."/>
        </authorList>
    </citation>
    <scope>NUCLEOTIDE SEQUENCE</scope>
    <source>
        <tissue evidence="6">Leaves</tissue>
    </source>
</reference>
<comment type="similarity">
    <text evidence="2">Belongs to the NET family.</text>
</comment>
<keyword evidence="1 3" id="KW-0175">Coiled coil</keyword>
<reference evidence="7" key="2">
    <citation type="submission" date="2017-02" db="EMBL/GenBank/DDBJ databases">
        <title>Sunflower complete genome.</title>
        <authorList>
            <person name="Langlade N."/>
            <person name="Munos S."/>
        </authorList>
    </citation>
    <scope>NUCLEOTIDE SEQUENCE [LARGE SCALE GENOMIC DNA]</scope>
    <source>
        <tissue evidence="7">Leaves</tissue>
    </source>
</reference>
<evidence type="ECO:0000256" key="3">
    <source>
        <dbReference type="SAM" id="Coils"/>
    </source>
</evidence>
<dbReference type="PROSITE" id="PS51774">
    <property type="entry name" value="NAB"/>
    <property type="match status" value="1"/>
</dbReference>
<evidence type="ECO:0000313" key="6">
    <source>
        <dbReference type="EMBL" id="KAF5813601.1"/>
    </source>
</evidence>
<dbReference type="InterPro" id="IPR051861">
    <property type="entry name" value="NET_actin-binding_domain"/>
</dbReference>
<feature type="coiled-coil region" evidence="3">
    <location>
        <begin position="458"/>
        <end position="589"/>
    </location>
</feature>
<proteinExistence type="inferred from homology"/>
<feature type="coiled-coil region" evidence="3">
    <location>
        <begin position="1276"/>
        <end position="1331"/>
    </location>
</feature>
<name>A0A251V982_HELAN</name>